<gene>
    <name evidence="2" type="ORF">ALECFALPRED_003880</name>
</gene>
<dbReference type="AlphaFoldDB" id="A0A8H3EJM4"/>
<evidence type="ECO:0000256" key="1">
    <source>
        <dbReference type="SAM" id="MobiDB-lite"/>
    </source>
</evidence>
<feature type="compositionally biased region" description="Polar residues" evidence="1">
    <location>
        <begin position="357"/>
        <end position="375"/>
    </location>
</feature>
<dbReference type="EMBL" id="CAJPDR010000024">
    <property type="protein sequence ID" value="CAF9907774.1"/>
    <property type="molecule type" value="Genomic_DNA"/>
</dbReference>
<feature type="compositionally biased region" description="Polar residues" evidence="1">
    <location>
        <begin position="428"/>
        <end position="442"/>
    </location>
</feature>
<comment type="caution">
    <text evidence="2">The sequence shown here is derived from an EMBL/GenBank/DDBJ whole genome shotgun (WGS) entry which is preliminary data.</text>
</comment>
<feature type="compositionally biased region" description="Polar residues" evidence="1">
    <location>
        <begin position="385"/>
        <end position="414"/>
    </location>
</feature>
<keyword evidence="3" id="KW-1185">Reference proteome</keyword>
<feature type="compositionally biased region" description="Polar residues" evidence="1">
    <location>
        <begin position="302"/>
        <end position="318"/>
    </location>
</feature>
<feature type="region of interest" description="Disordered" evidence="1">
    <location>
        <begin position="173"/>
        <end position="199"/>
    </location>
</feature>
<feature type="region of interest" description="Disordered" evidence="1">
    <location>
        <begin position="279"/>
        <end position="442"/>
    </location>
</feature>
<evidence type="ECO:0000313" key="2">
    <source>
        <dbReference type="EMBL" id="CAF9907774.1"/>
    </source>
</evidence>
<feature type="compositionally biased region" description="Polar residues" evidence="1">
    <location>
        <begin position="232"/>
        <end position="242"/>
    </location>
</feature>
<feature type="compositionally biased region" description="Low complexity" evidence="1">
    <location>
        <begin position="321"/>
        <end position="341"/>
    </location>
</feature>
<sequence>MSYYEAQSWQIPTQQASWEQPPPPSRAGRPIKETFSPRTAAHGHAGTSSALQHEDVAAFDIQIEEVNRALDNLNKSGKLFSPPSRRDSLPMMGGSRAFSDFDPRMGGLPQRHHSIGDFDQIRPHSGSNLQNFYANQRHQPRPNEAEQMLQAKRRMAAQRERELRNYHQEQQYNRNVVADISTQGKSDRAISPNTMNEDDRRELIARQHRALYGNENNQYLEGGSFGDESHTTRLSNPIPGNTSAGGRGPSPRTYDPYAMGQTQAQAAIPEVAAQLNVNDQSQQAAPPGPSPKPQQQQRSRADSTSSPASNPPSQSFSLFESAAQQSSRTSTSSPGGSPPRQAKTSAPSGVAPIGTRPAQSQATNPILNNKRSNTPSPSPLGFGFAQNNDNLNPISSNGNERSTSAASNPTSSGTKDAGMAWGTGSGVWGNNNNKSLQASVWG</sequence>
<dbReference type="Proteomes" id="UP000664203">
    <property type="component" value="Unassembled WGS sequence"/>
</dbReference>
<dbReference type="OrthoDB" id="5401193at2759"/>
<feature type="region of interest" description="Disordered" evidence="1">
    <location>
        <begin position="214"/>
        <end position="257"/>
    </location>
</feature>
<evidence type="ECO:0000313" key="3">
    <source>
        <dbReference type="Proteomes" id="UP000664203"/>
    </source>
</evidence>
<organism evidence="2 3">
    <name type="scientific">Alectoria fallacina</name>
    <dbReference type="NCBI Taxonomy" id="1903189"/>
    <lineage>
        <taxon>Eukaryota</taxon>
        <taxon>Fungi</taxon>
        <taxon>Dikarya</taxon>
        <taxon>Ascomycota</taxon>
        <taxon>Pezizomycotina</taxon>
        <taxon>Lecanoromycetes</taxon>
        <taxon>OSLEUM clade</taxon>
        <taxon>Lecanoromycetidae</taxon>
        <taxon>Lecanorales</taxon>
        <taxon>Lecanorineae</taxon>
        <taxon>Parmeliaceae</taxon>
        <taxon>Alectoria</taxon>
    </lineage>
</organism>
<feature type="compositionally biased region" description="Polar residues" evidence="1">
    <location>
        <begin position="173"/>
        <end position="184"/>
    </location>
</feature>
<proteinExistence type="predicted"/>
<name>A0A8H3EJM4_9LECA</name>
<protein>
    <submittedName>
        <fullName evidence="2">Uncharacterized protein</fullName>
    </submittedName>
</protein>
<accession>A0A8H3EJM4</accession>
<feature type="compositionally biased region" description="Polar residues" evidence="1">
    <location>
        <begin position="1"/>
        <end position="18"/>
    </location>
</feature>
<reference evidence="2" key="1">
    <citation type="submission" date="2021-03" db="EMBL/GenBank/DDBJ databases">
        <authorList>
            <person name="Tagirdzhanova G."/>
        </authorList>
    </citation>
    <scope>NUCLEOTIDE SEQUENCE</scope>
</reference>
<feature type="region of interest" description="Disordered" evidence="1">
    <location>
        <begin position="1"/>
        <end position="51"/>
    </location>
</feature>